<organism evidence="1 2">
    <name type="scientific">Siminovitchia thermophila</name>
    <dbReference type="NCBI Taxonomy" id="1245522"/>
    <lineage>
        <taxon>Bacteria</taxon>
        <taxon>Bacillati</taxon>
        <taxon>Bacillota</taxon>
        <taxon>Bacilli</taxon>
        <taxon>Bacillales</taxon>
        <taxon>Bacillaceae</taxon>
        <taxon>Siminovitchia</taxon>
    </lineage>
</organism>
<reference evidence="1 2" key="1">
    <citation type="submission" date="2021-01" db="EMBL/GenBank/DDBJ databases">
        <title>Genomic Encyclopedia of Type Strains, Phase IV (KMG-IV): sequencing the most valuable type-strain genomes for metagenomic binning, comparative biology and taxonomic classification.</title>
        <authorList>
            <person name="Goeker M."/>
        </authorList>
    </citation>
    <scope>NUCLEOTIDE SEQUENCE [LARGE SCALE GENOMIC DNA]</scope>
    <source>
        <strain evidence="1 2">DSM 105453</strain>
    </source>
</reference>
<accession>A0ABS2R795</accession>
<sequence length="119" mass="14032">MLHKMTHLSKVRAEQKWGLSLKRLTMCLQSSQRAILKEKKNVLPYWMETFQEQTKIITTFGVMKVVRSVKYIIMSENEEQEFMRDNVKEAGTTKKIDHMIQVKQKTAFAQIETTAVFYV</sequence>
<proteinExistence type="predicted"/>
<name>A0ABS2R795_9BACI</name>
<dbReference type="Proteomes" id="UP000823485">
    <property type="component" value="Unassembled WGS sequence"/>
</dbReference>
<protein>
    <submittedName>
        <fullName evidence="1">Uncharacterized protein</fullName>
    </submittedName>
</protein>
<evidence type="ECO:0000313" key="1">
    <source>
        <dbReference type="EMBL" id="MBM7715014.1"/>
    </source>
</evidence>
<dbReference type="EMBL" id="JAFBFH010000011">
    <property type="protein sequence ID" value="MBM7715014.1"/>
    <property type="molecule type" value="Genomic_DNA"/>
</dbReference>
<keyword evidence="2" id="KW-1185">Reference proteome</keyword>
<comment type="caution">
    <text evidence="1">The sequence shown here is derived from an EMBL/GenBank/DDBJ whole genome shotgun (WGS) entry which is preliminary data.</text>
</comment>
<gene>
    <name evidence="1" type="ORF">JOC94_001986</name>
</gene>
<evidence type="ECO:0000313" key="2">
    <source>
        <dbReference type="Proteomes" id="UP000823485"/>
    </source>
</evidence>